<keyword evidence="7" id="KW-0813">Transport</keyword>
<feature type="transmembrane region" description="Helical" evidence="7">
    <location>
        <begin position="146"/>
        <end position="168"/>
    </location>
</feature>
<dbReference type="InterPro" id="IPR004681">
    <property type="entry name" value="TRAP_DctM"/>
</dbReference>
<feature type="domain" description="TRAP C4-dicarboxylate transport system permease DctM subunit" evidence="8">
    <location>
        <begin position="11"/>
        <end position="428"/>
    </location>
</feature>
<dbReference type="OrthoDB" id="7339120at2"/>
<gene>
    <name evidence="9" type="ORF">C7441_109141</name>
</gene>
<name>A0A316C654_PSESE</name>
<evidence type="ECO:0000256" key="4">
    <source>
        <dbReference type="ARBA" id="ARBA00022692"/>
    </source>
</evidence>
<dbReference type="InterPro" id="IPR010656">
    <property type="entry name" value="DctM"/>
</dbReference>
<keyword evidence="2" id="KW-1003">Cell membrane</keyword>
<accession>A0A316C654</accession>
<feature type="transmembrane region" description="Helical" evidence="7">
    <location>
        <begin position="174"/>
        <end position="202"/>
    </location>
</feature>
<comment type="subcellular location">
    <subcellularLocation>
        <location evidence="1 7">Cell inner membrane</location>
        <topology evidence="1 7">Multi-pass membrane protein</topology>
    </subcellularLocation>
</comment>
<evidence type="ECO:0000256" key="5">
    <source>
        <dbReference type="ARBA" id="ARBA00022989"/>
    </source>
</evidence>
<evidence type="ECO:0000259" key="8">
    <source>
        <dbReference type="Pfam" id="PF06808"/>
    </source>
</evidence>
<evidence type="ECO:0000313" key="9">
    <source>
        <dbReference type="EMBL" id="PWJ82372.1"/>
    </source>
</evidence>
<dbReference type="PIRSF" id="PIRSF006066">
    <property type="entry name" value="HI0050"/>
    <property type="match status" value="1"/>
</dbReference>
<dbReference type="NCBIfam" id="TIGR00786">
    <property type="entry name" value="dctM"/>
    <property type="match status" value="1"/>
</dbReference>
<dbReference type="RefSeq" id="WP_109613377.1">
    <property type="nucleotide sequence ID" value="NZ_QGGG01000009.1"/>
</dbReference>
<feature type="transmembrane region" description="Helical" evidence="7">
    <location>
        <begin position="365"/>
        <end position="391"/>
    </location>
</feature>
<dbReference type="Proteomes" id="UP000245396">
    <property type="component" value="Unassembled WGS sequence"/>
</dbReference>
<feature type="transmembrane region" description="Helical" evidence="7">
    <location>
        <begin position="251"/>
        <end position="269"/>
    </location>
</feature>
<evidence type="ECO:0000256" key="2">
    <source>
        <dbReference type="ARBA" id="ARBA00022475"/>
    </source>
</evidence>
<protein>
    <recommendedName>
        <fullName evidence="7">TRAP transporter large permease protein</fullName>
    </recommendedName>
</protein>
<keyword evidence="4 7" id="KW-0812">Transmembrane</keyword>
<keyword evidence="6 7" id="KW-0472">Membrane</keyword>
<evidence type="ECO:0000256" key="3">
    <source>
        <dbReference type="ARBA" id="ARBA00022519"/>
    </source>
</evidence>
<evidence type="ECO:0000256" key="1">
    <source>
        <dbReference type="ARBA" id="ARBA00004429"/>
    </source>
</evidence>
<evidence type="ECO:0000313" key="10">
    <source>
        <dbReference type="Proteomes" id="UP000245396"/>
    </source>
</evidence>
<dbReference type="AlphaFoldDB" id="A0A316C654"/>
<sequence length="437" mass="46189">MSGIAILSLIFGGLVGLLVIGMPIAFAFATVTIVSIIFLQGWGAPLQSFVLSIDSGVTNFTLLPIALFVLMGELLWQSNIANKALSAIDKWFGRVPGRLSLLSVASGTAFSALSGSTLANTAMLGKMLLPEMKRKGYADGMSMGPIIASGGLAMLVPPSTLAVFYATIAHISIGALLIALILPGLLLACCYGAFIVISCWLNPALAPREESSDFNLKEALRELVIYILPLSVVVFSVVGVIFMGIATPTEAAALGCVSSLIMAFCYGGLSTRKLIDAGMGTVRITGMMLLIMAMAIGFSQILAYSGGGRELVGFVSTLSLQPLMLIGLMMLVVLVLGCFMEQIAIMLITLPIFVPLLKLIDADGVWFAVMMLINLEMSLMTPPFGMLLFVMKGVAPDGTSIGSIYRASLPYLAINGLVIALILFNPWIVTILPSIMK</sequence>
<comment type="subunit">
    <text evidence="7">The complex comprises the extracytoplasmic solute receptor protein and the two transmembrane proteins.</text>
</comment>
<dbReference type="GO" id="GO:0005886">
    <property type="term" value="C:plasma membrane"/>
    <property type="evidence" value="ECO:0007669"/>
    <property type="project" value="UniProtKB-SubCell"/>
</dbReference>
<reference evidence="9 10" key="1">
    <citation type="submission" date="2018-05" db="EMBL/GenBank/DDBJ databases">
        <title>Genomic Encyclopedia of Type Strains, Phase IV (KMG-IV): sequencing the most valuable type-strain genomes for metagenomic binning, comparative biology and taxonomic classification.</title>
        <authorList>
            <person name="Goeker M."/>
        </authorList>
    </citation>
    <scope>NUCLEOTIDE SEQUENCE [LARGE SCALE GENOMIC DNA]</scope>
    <source>
        <strain evidence="9 10">DSM 6986</strain>
    </source>
</reference>
<feature type="transmembrane region" description="Helical" evidence="7">
    <location>
        <begin position="411"/>
        <end position="432"/>
    </location>
</feature>
<feature type="transmembrane region" description="Helical" evidence="7">
    <location>
        <begin position="223"/>
        <end position="245"/>
    </location>
</feature>
<organism evidence="9 10">
    <name type="scientific">Pseudaminobacter salicylatoxidans</name>
    <dbReference type="NCBI Taxonomy" id="93369"/>
    <lineage>
        <taxon>Bacteria</taxon>
        <taxon>Pseudomonadati</taxon>
        <taxon>Pseudomonadota</taxon>
        <taxon>Alphaproteobacteria</taxon>
        <taxon>Hyphomicrobiales</taxon>
        <taxon>Phyllobacteriaceae</taxon>
        <taxon>Pseudaminobacter</taxon>
    </lineage>
</organism>
<proteinExistence type="inferred from homology"/>
<dbReference type="GO" id="GO:0022857">
    <property type="term" value="F:transmembrane transporter activity"/>
    <property type="evidence" value="ECO:0007669"/>
    <property type="project" value="UniProtKB-UniRule"/>
</dbReference>
<dbReference type="Pfam" id="PF06808">
    <property type="entry name" value="DctM"/>
    <property type="match status" value="1"/>
</dbReference>
<feature type="transmembrane region" description="Helical" evidence="7">
    <location>
        <begin position="281"/>
        <end position="303"/>
    </location>
</feature>
<dbReference type="PANTHER" id="PTHR33362:SF5">
    <property type="entry name" value="C4-DICARBOXYLATE TRAP TRANSPORTER LARGE PERMEASE PROTEIN DCTM"/>
    <property type="match status" value="1"/>
</dbReference>
<keyword evidence="10" id="KW-1185">Reference proteome</keyword>
<feature type="transmembrane region" description="Helical" evidence="7">
    <location>
        <begin position="6"/>
        <end position="39"/>
    </location>
</feature>
<feature type="transmembrane region" description="Helical" evidence="7">
    <location>
        <begin position="60"/>
        <end position="79"/>
    </location>
</feature>
<dbReference type="EMBL" id="QGGG01000009">
    <property type="protein sequence ID" value="PWJ82372.1"/>
    <property type="molecule type" value="Genomic_DNA"/>
</dbReference>
<comment type="function">
    <text evidence="7">Part of the tripartite ATP-independent periplasmic (TRAP) transport system.</text>
</comment>
<feature type="transmembrane region" description="Helical" evidence="7">
    <location>
        <begin position="99"/>
        <end position="125"/>
    </location>
</feature>
<evidence type="ECO:0000256" key="7">
    <source>
        <dbReference type="RuleBase" id="RU369079"/>
    </source>
</evidence>
<comment type="similarity">
    <text evidence="7">Belongs to the TRAP transporter large permease family.</text>
</comment>
<dbReference type="PANTHER" id="PTHR33362">
    <property type="entry name" value="SIALIC ACID TRAP TRANSPORTER PERMEASE PROTEIN SIAT-RELATED"/>
    <property type="match status" value="1"/>
</dbReference>
<keyword evidence="5 7" id="KW-1133">Transmembrane helix</keyword>
<comment type="caution">
    <text evidence="7">Lacks conserved residue(s) required for the propagation of feature annotation.</text>
</comment>
<evidence type="ECO:0000256" key="6">
    <source>
        <dbReference type="ARBA" id="ARBA00023136"/>
    </source>
</evidence>
<keyword evidence="3 7" id="KW-0997">Cell inner membrane</keyword>
<comment type="caution">
    <text evidence="9">The sequence shown here is derived from an EMBL/GenBank/DDBJ whole genome shotgun (WGS) entry which is preliminary data.</text>
</comment>